<dbReference type="AlphaFoldDB" id="A0A0G4PNM8"/>
<organism evidence="1 2">
    <name type="scientific">Penicillium camemberti (strain FM 013)</name>
    <dbReference type="NCBI Taxonomy" id="1429867"/>
    <lineage>
        <taxon>Eukaryota</taxon>
        <taxon>Fungi</taxon>
        <taxon>Dikarya</taxon>
        <taxon>Ascomycota</taxon>
        <taxon>Pezizomycotina</taxon>
        <taxon>Eurotiomycetes</taxon>
        <taxon>Eurotiomycetidae</taxon>
        <taxon>Eurotiales</taxon>
        <taxon>Aspergillaceae</taxon>
        <taxon>Penicillium</taxon>
    </lineage>
</organism>
<name>A0A0G4PNM8_PENC3</name>
<evidence type="ECO:0000313" key="1">
    <source>
        <dbReference type="EMBL" id="CRL28047.1"/>
    </source>
</evidence>
<sequence length="115" mass="12812">MLLHYMASLVQRRHQRGLAGFGYIFQRDSEHAATIHKAFHAASNSCRKTPIKRNLPDPSVQLAAAEDPAGCFFILENCFALAIGDLLDIDPEQLDYNQPVANLGIHSLVAIRIRE</sequence>
<reference evidence="1 2" key="1">
    <citation type="journal article" date="2014" name="Nat. Commun.">
        <title>Multiple recent horizontal transfers of a large genomic region in cheese making fungi.</title>
        <authorList>
            <person name="Cheeseman K."/>
            <person name="Ropars J."/>
            <person name="Renault P."/>
            <person name="Dupont J."/>
            <person name="Gouzy J."/>
            <person name="Branca A."/>
            <person name="Abraham A.L."/>
            <person name="Ceppi M."/>
            <person name="Conseiller E."/>
            <person name="Debuchy R."/>
            <person name="Malagnac F."/>
            <person name="Goarin A."/>
            <person name="Silar P."/>
            <person name="Lacoste S."/>
            <person name="Sallet E."/>
            <person name="Bensimon A."/>
            <person name="Giraud T."/>
            <person name="Brygoo Y."/>
        </authorList>
    </citation>
    <scope>NUCLEOTIDE SEQUENCE [LARGE SCALE GENOMIC DNA]</scope>
    <source>
        <strain evidence="2">FM 013</strain>
    </source>
</reference>
<evidence type="ECO:0000313" key="2">
    <source>
        <dbReference type="Proteomes" id="UP000053732"/>
    </source>
</evidence>
<gene>
    <name evidence="1" type="ORF">PCAMFM013_S025g000105</name>
</gene>
<dbReference type="STRING" id="1429867.A0A0G4PNM8"/>
<proteinExistence type="predicted"/>
<accession>A0A0G4PNM8</accession>
<protein>
    <submittedName>
        <fullName evidence="1">Str. FM013</fullName>
    </submittedName>
</protein>
<dbReference type="Proteomes" id="UP000053732">
    <property type="component" value="Unassembled WGS sequence"/>
</dbReference>
<keyword evidence="2" id="KW-1185">Reference proteome</keyword>
<dbReference type="EMBL" id="HG793158">
    <property type="protein sequence ID" value="CRL28047.1"/>
    <property type="molecule type" value="Genomic_DNA"/>
</dbReference>